<gene>
    <name evidence="2" type="ORF">BAVI_14444</name>
</gene>
<name>A0AB94IMB5_9BACI</name>
<feature type="transmembrane region" description="Helical" evidence="1">
    <location>
        <begin position="45"/>
        <end position="65"/>
    </location>
</feature>
<dbReference type="AlphaFoldDB" id="A0AB94IMB5"/>
<evidence type="ECO:0000313" key="2">
    <source>
        <dbReference type="EMBL" id="ETI68073.1"/>
    </source>
</evidence>
<proteinExistence type="predicted"/>
<keyword evidence="3" id="KW-1185">Reference proteome</keyword>
<sequence length="138" mass="16176">MYTVLTYLISLIVIVISVFVTLVFKNELERLFREKRAVAPFHICNVLITLMVSLAGHAVMTVYVVGNEFNLILQLVVHMFMILPIYFLGHLAFEKYKSVYRKYIAAENRKVLVLNEKYIKKKKRLSKLKNYNSISKEK</sequence>
<feature type="transmembrane region" description="Helical" evidence="1">
    <location>
        <begin position="71"/>
        <end position="93"/>
    </location>
</feature>
<dbReference type="RefSeq" id="WP_024029072.1">
    <property type="nucleotide sequence ID" value="NZ_ALAN01000079.1"/>
</dbReference>
<protein>
    <submittedName>
        <fullName evidence="2">Uncharacterized protein</fullName>
    </submittedName>
</protein>
<feature type="transmembrane region" description="Helical" evidence="1">
    <location>
        <begin position="6"/>
        <end position="24"/>
    </location>
</feature>
<keyword evidence="1" id="KW-0472">Membrane</keyword>
<evidence type="ECO:0000256" key="1">
    <source>
        <dbReference type="SAM" id="Phobius"/>
    </source>
</evidence>
<dbReference type="EMBL" id="ALAN01000079">
    <property type="protein sequence ID" value="ETI68073.1"/>
    <property type="molecule type" value="Genomic_DNA"/>
</dbReference>
<accession>A0AB94IMB5</accession>
<organism evidence="2 3">
    <name type="scientific">Neobacillus vireti LMG 21834</name>
    <dbReference type="NCBI Taxonomy" id="1131730"/>
    <lineage>
        <taxon>Bacteria</taxon>
        <taxon>Bacillati</taxon>
        <taxon>Bacillota</taxon>
        <taxon>Bacilli</taxon>
        <taxon>Bacillales</taxon>
        <taxon>Bacillaceae</taxon>
        <taxon>Neobacillus</taxon>
    </lineage>
</organism>
<reference evidence="2 3" key="1">
    <citation type="journal article" date="2014" name="Environ. Microbiol.">
        <title>The nitrate-ammonifying and nosZ-carrying bacterium Bacillus vireti is a potent source and sink for nitric and nitrous oxide under high nitrate conditions.</title>
        <authorList>
            <person name="Mania D."/>
            <person name="Heylen K."/>
            <person name="van Spanning R.J."/>
            <person name="Frostegard A."/>
        </authorList>
    </citation>
    <scope>NUCLEOTIDE SEQUENCE [LARGE SCALE GENOMIC DNA]</scope>
    <source>
        <strain evidence="2 3">LMG 21834</strain>
    </source>
</reference>
<keyword evidence="1" id="KW-0812">Transmembrane</keyword>
<dbReference type="Proteomes" id="UP000018877">
    <property type="component" value="Unassembled WGS sequence"/>
</dbReference>
<comment type="caution">
    <text evidence="2">The sequence shown here is derived from an EMBL/GenBank/DDBJ whole genome shotgun (WGS) entry which is preliminary data.</text>
</comment>
<keyword evidence="1" id="KW-1133">Transmembrane helix</keyword>
<evidence type="ECO:0000313" key="3">
    <source>
        <dbReference type="Proteomes" id="UP000018877"/>
    </source>
</evidence>